<dbReference type="InterPro" id="IPR036047">
    <property type="entry name" value="F-box-like_dom_sf"/>
</dbReference>
<accession>A0A6A6KWV7</accession>
<evidence type="ECO:0000313" key="4">
    <source>
        <dbReference type="Proteomes" id="UP000467840"/>
    </source>
</evidence>
<evidence type="ECO:0000256" key="1">
    <source>
        <dbReference type="SAM" id="MobiDB-lite"/>
    </source>
</evidence>
<dbReference type="AlphaFoldDB" id="A0A6A6KWV7"/>
<dbReference type="SMART" id="SM00256">
    <property type="entry name" value="FBOX"/>
    <property type="match status" value="1"/>
</dbReference>
<dbReference type="SUPFAM" id="SSF81383">
    <property type="entry name" value="F-box domain"/>
    <property type="match status" value="1"/>
</dbReference>
<dbReference type="Pfam" id="PF00646">
    <property type="entry name" value="F-box"/>
    <property type="match status" value="1"/>
</dbReference>
<protein>
    <recommendedName>
        <fullName evidence="2">F-box domain-containing protein</fullName>
    </recommendedName>
</protein>
<dbReference type="NCBIfam" id="TIGR01640">
    <property type="entry name" value="F_box_assoc_1"/>
    <property type="match status" value="1"/>
</dbReference>
<dbReference type="InterPro" id="IPR006527">
    <property type="entry name" value="F-box-assoc_dom_typ1"/>
</dbReference>
<reference evidence="3 4" key="1">
    <citation type="journal article" date="2020" name="Mol. Plant">
        <title>The Chromosome-Based Rubber Tree Genome Provides New Insights into Spurge Genome Evolution and Rubber Biosynthesis.</title>
        <authorList>
            <person name="Liu J."/>
            <person name="Shi C."/>
            <person name="Shi C.C."/>
            <person name="Li W."/>
            <person name="Zhang Q.J."/>
            <person name="Zhang Y."/>
            <person name="Li K."/>
            <person name="Lu H.F."/>
            <person name="Shi C."/>
            <person name="Zhu S.T."/>
            <person name="Xiao Z.Y."/>
            <person name="Nan H."/>
            <person name="Yue Y."/>
            <person name="Zhu X.G."/>
            <person name="Wu Y."/>
            <person name="Hong X.N."/>
            <person name="Fan G.Y."/>
            <person name="Tong Y."/>
            <person name="Zhang D."/>
            <person name="Mao C.L."/>
            <person name="Liu Y.L."/>
            <person name="Hao S.J."/>
            <person name="Liu W.Q."/>
            <person name="Lv M.Q."/>
            <person name="Zhang H.B."/>
            <person name="Liu Y."/>
            <person name="Hu-Tang G.R."/>
            <person name="Wang J.P."/>
            <person name="Wang J.H."/>
            <person name="Sun Y.H."/>
            <person name="Ni S.B."/>
            <person name="Chen W.B."/>
            <person name="Zhang X.C."/>
            <person name="Jiao Y.N."/>
            <person name="Eichler E.E."/>
            <person name="Li G.H."/>
            <person name="Liu X."/>
            <person name="Gao L.Z."/>
        </authorList>
    </citation>
    <scope>NUCLEOTIDE SEQUENCE [LARGE SCALE GENOMIC DNA]</scope>
    <source>
        <strain evidence="4">cv. GT1</strain>
        <tissue evidence="3">Leaf</tissue>
    </source>
</reference>
<dbReference type="InterPro" id="IPR001810">
    <property type="entry name" value="F-box_dom"/>
</dbReference>
<name>A0A6A6KWV7_HEVBR</name>
<evidence type="ECO:0000313" key="3">
    <source>
        <dbReference type="EMBL" id="KAF2293481.1"/>
    </source>
</evidence>
<feature type="compositionally biased region" description="Basic and acidic residues" evidence="1">
    <location>
        <begin position="476"/>
        <end position="490"/>
    </location>
</feature>
<dbReference type="Proteomes" id="UP000467840">
    <property type="component" value="Chromosome 7"/>
</dbReference>
<dbReference type="PANTHER" id="PTHR31672:SF10">
    <property type="entry name" value="F-BOX DOMAIN-CONTAINING PROTEIN"/>
    <property type="match status" value="1"/>
</dbReference>
<dbReference type="InterPro" id="IPR017451">
    <property type="entry name" value="F-box-assoc_interact_dom"/>
</dbReference>
<sequence length="545" mass="60662">MSDHLTRELLEEILSRLPVKSILICRCVSKTWYSLITNPSFIAHHLKKTAVRNSGILFFSYSTRGLVWPFKENVRYLLYPDESFPANPIEELDYPFKDLKRFVDIVGSCNGVFCLSYGVYGKYTYGVFCLSYGVYGKYTDGAALWNPSVRKIVNIPCPNVTFTSLGFYKHLLGFGFDSATDDYKLVRIVYLPDSNFKFDKIPPLVEIYSLRSRGWRKVDNNDLKYVIADLSTSAFLNGTCHWVATKPPNGPGACDAIVSFSLGEEVFGEMEVPDCLVKKYHFIDVAVSDGSLLLVAITKLTEEGCFSVWKMKEYGVPGSWTNLLIFHIWQGYEEEISATEILGNARSFYLDTLVESLVLLDEANGVSNEHSASHGGIDKDLQKNSKGKKIADSPTILNEANEILEEVASSSNSQIVIDEANEESKEEAQGESILQNEANDVLGSMILLRTLYKVQQLNVLINEEEPSEDDGTNGVSKEDSSSPNGVDKDLQNNSKGNKNANSPIILNKANKMFEEVASTSNSQIVIDEANEESKEEAQGESISTE</sequence>
<dbReference type="Gene3D" id="1.20.1280.50">
    <property type="match status" value="1"/>
</dbReference>
<dbReference type="PANTHER" id="PTHR31672">
    <property type="entry name" value="BNACNNG10540D PROTEIN"/>
    <property type="match status" value="1"/>
</dbReference>
<feature type="region of interest" description="Disordered" evidence="1">
    <location>
        <begin position="463"/>
        <end position="503"/>
    </location>
</feature>
<feature type="region of interest" description="Disordered" evidence="1">
    <location>
        <begin position="516"/>
        <end position="545"/>
    </location>
</feature>
<keyword evidence="4" id="KW-1185">Reference proteome</keyword>
<dbReference type="Pfam" id="PF07734">
    <property type="entry name" value="FBA_1"/>
    <property type="match status" value="1"/>
</dbReference>
<gene>
    <name evidence="3" type="ORF">GH714_002204</name>
</gene>
<feature type="compositionally biased region" description="Polar residues" evidence="1">
    <location>
        <begin position="491"/>
        <end position="503"/>
    </location>
</feature>
<dbReference type="InterPro" id="IPR050796">
    <property type="entry name" value="SCF_F-box_component"/>
</dbReference>
<comment type="caution">
    <text evidence="3">The sequence shown here is derived from an EMBL/GenBank/DDBJ whole genome shotgun (WGS) entry which is preliminary data.</text>
</comment>
<dbReference type="CDD" id="cd22157">
    <property type="entry name" value="F-box_AtFBW1-like"/>
    <property type="match status" value="1"/>
</dbReference>
<organism evidence="3 4">
    <name type="scientific">Hevea brasiliensis</name>
    <name type="common">Para rubber tree</name>
    <name type="synonym">Siphonia brasiliensis</name>
    <dbReference type="NCBI Taxonomy" id="3981"/>
    <lineage>
        <taxon>Eukaryota</taxon>
        <taxon>Viridiplantae</taxon>
        <taxon>Streptophyta</taxon>
        <taxon>Embryophyta</taxon>
        <taxon>Tracheophyta</taxon>
        <taxon>Spermatophyta</taxon>
        <taxon>Magnoliopsida</taxon>
        <taxon>eudicotyledons</taxon>
        <taxon>Gunneridae</taxon>
        <taxon>Pentapetalae</taxon>
        <taxon>rosids</taxon>
        <taxon>fabids</taxon>
        <taxon>Malpighiales</taxon>
        <taxon>Euphorbiaceae</taxon>
        <taxon>Crotonoideae</taxon>
        <taxon>Micrandreae</taxon>
        <taxon>Hevea</taxon>
    </lineage>
</organism>
<evidence type="ECO:0000259" key="2">
    <source>
        <dbReference type="SMART" id="SM00256"/>
    </source>
</evidence>
<feature type="region of interest" description="Disordered" evidence="1">
    <location>
        <begin position="368"/>
        <end position="392"/>
    </location>
</feature>
<dbReference type="EMBL" id="JAAGAX010000013">
    <property type="protein sequence ID" value="KAF2293481.1"/>
    <property type="molecule type" value="Genomic_DNA"/>
</dbReference>
<proteinExistence type="predicted"/>
<feature type="domain" description="F-box" evidence="2">
    <location>
        <begin position="5"/>
        <end position="45"/>
    </location>
</feature>